<comment type="caution">
    <text evidence="1">The sequence shown here is derived from an EMBL/GenBank/DDBJ whole genome shotgun (WGS) entry which is preliminary data.</text>
</comment>
<evidence type="ECO:0000313" key="2">
    <source>
        <dbReference type="Proteomes" id="UP000239010"/>
    </source>
</evidence>
<keyword evidence="2" id="KW-1185">Reference proteome</keyword>
<evidence type="ECO:0008006" key="3">
    <source>
        <dbReference type="Google" id="ProtNLM"/>
    </source>
</evidence>
<accession>A0A8E2UCP5</accession>
<dbReference type="Proteomes" id="UP000239010">
    <property type="component" value="Unassembled WGS sequence"/>
</dbReference>
<protein>
    <recommendedName>
        <fullName evidence="3">HNH endonuclease</fullName>
    </recommendedName>
</protein>
<sequence>MKIFVPNNLIQNLIILRNRDWKEKLSQDQILLKIKDVLIYDEIIKMDEKLEFEIIKEKFQGIFIEDKKSVIYFTQMLSFKGMPRSRNTFLSQNFEPAYKFALKNNSNISVSINPFDLSKSFSISAESINKDFKTLLSMSVIINKSMPIKYNENFVFLDLKDYISTRNNLKSKNKGNNSIYIKIFEDDKNITVYGKVEGANYSDSVITCRIISKLNSEKFSLYFFNLENDSSLSKTQLNTISEIGFTVIDYIKEENDLANEIKRKHFNDEYEEIVKRNQMLFFKNIIQKYIGTENFDLHKCFACDYIIDSNFIASHIHRFADICKDFEAGKIDIKLATHLAVSGENGFLLCPNQDKEFEKGLIYFDIETKKFVPNESKLNNESFEQINKRIKNQDFSKIKYNKEFSENLIKHLKRINL</sequence>
<dbReference type="EMBL" id="PHND01000001">
    <property type="protein sequence ID" value="PPE04607.1"/>
    <property type="molecule type" value="Genomic_DNA"/>
</dbReference>
<evidence type="ECO:0000313" key="1">
    <source>
        <dbReference type="EMBL" id="PPE04607.1"/>
    </source>
</evidence>
<dbReference type="AlphaFoldDB" id="A0A8E2UCP5"/>
<proteinExistence type="predicted"/>
<gene>
    <name evidence="1" type="ORF">EELLY_v1c02870</name>
</gene>
<dbReference type="RefSeq" id="WP_104205749.1">
    <property type="nucleotide sequence ID" value="NZ_PHND01000001.1"/>
</dbReference>
<organism evidence="1 2">
    <name type="scientific">Entomoplasma ellychniae</name>
    <dbReference type="NCBI Taxonomy" id="2114"/>
    <lineage>
        <taxon>Bacteria</taxon>
        <taxon>Bacillati</taxon>
        <taxon>Mycoplasmatota</taxon>
        <taxon>Mollicutes</taxon>
        <taxon>Entomoplasmatales</taxon>
        <taxon>Entomoplasmataceae</taxon>
        <taxon>Entomoplasma</taxon>
    </lineage>
</organism>
<name>A0A8E2UCP5_9MOLU</name>
<reference evidence="1 2" key="1">
    <citation type="submission" date="2017-11" db="EMBL/GenBank/DDBJ databases">
        <title>Genome sequence of Entomoplasma ellychniae ELCN-1 (ATCC 43707).</title>
        <authorList>
            <person name="Lo W.-S."/>
            <person name="Gasparich G.E."/>
            <person name="Kuo C.-H."/>
        </authorList>
    </citation>
    <scope>NUCLEOTIDE SEQUENCE [LARGE SCALE GENOMIC DNA]</scope>
    <source>
        <strain evidence="1 2">ELCN-1</strain>
    </source>
</reference>